<dbReference type="HOGENOM" id="CLU_3214378_0_0_9"/>
<reference evidence="1 2" key="2">
    <citation type="submission" date="2007-09" db="EMBL/GenBank/DDBJ databases">
        <title>Draft genome sequence of Clostridium bolteae (ATCC BAA-613).</title>
        <authorList>
            <person name="Sudarsanam P."/>
            <person name="Ley R."/>
            <person name="Guruge J."/>
            <person name="Turnbaugh P.J."/>
            <person name="Mahowald M."/>
            <person name="Liep D."/>
            <person name="Gordon J."/>
        </authorList>
    </citation>
    <scope>NUCLEOTIDE SEQUENCE [LARGE SCALE GENOMIC DNA]</scope>
    <source>
        <strain evidence="2">ATCC BAA-613 / DSM 15670 / CCUG 46953 / JCM 12243 / WAL 16351</strain>
    </source>
</reference>
<gene>
    <name evidence="1" type="ORF">CLOBOL_01758</name>
</gene>
<evidence type="ECO:0000313" key="2">
    <source>
        <dbReference type="Proteomes" id="UP000005396"/>
    </source>
</evidence>
<comment type="caution">
    <text evidence="1">The sequence shown here is derived from an EMBL/GenBank/DDBJ whole genome shotgun (WGS) entry which is preliminary data.</text>
</comment>
<protein>
    <submittedName>
        <fullName evidence="1">Uncharacterized protein</fullName>
    </submittedName>
</protein>
<organism evidence="1 2">
    <name type="scientific">Enterocloster bolteae (strain ATCC BAA-613 / DSM 15670 / CCUG 46953 / JCM 12243 / WAL 16351)</name>
    <name type="common">Clostridium bolteae</name>
    <dbReference type="NCBI Taxonomy" id="411902"/>
    <lineage>
        <taxon>Bacteria</taxon>
        <taxon>Bacillati</taxon>
        <taxon>Bacillota</taxon>
        <taxon>Clostridia</taxon>
        <taxon>Lachnospirales</taxon>
        <taxon>Lachnospiraceae</taxon>
        <taxon>Enterocloster</taxon>
    </lineage>
</organism>
<name>A8RLW0_ENTBW</name>
<proteinExistence type="predicted"/>
<dbReference type="EMBL" id="ABCC02000020">
    <property type="protein sequence ID" value="EDP17807.1"/>
    <property type="molecule type" value="Genomic_DNA"/>
</dbReference>
<dbReference type="PaxDb" id="411902-CLOBOL_01758"/>
<evidence type="ECO:0000313" key="1">
    <source>
        <dbReference type="EMBL" id="EDP17807.1"/>
    </source>
</evidence>
<dbReference type="Proteomes" id="UP000005396">
    <property type="component" value="Unassembled WGS sequence"/>
</dbReference>
<reference evidence="1 2" key="1">
    <citation type="submission" date="2007-08" db="EMBL/GenBank/DDBJ databases">
        <authorList>
            <person name="Fulton L."/>
            <person name="Clifton S."/>
            <person name="Fulton B."/>
            <person name="Xu J."/>
            <person name="Minx P."/>
            <person name="Pepin K.H."/>
            <person name="Johnson M."/>
            <person name="Thiruvilangam P."/>
            <person name="Bhonagiri V."/>
            <person name="Nash W.E."/>
            <person name="Mardis E.R."/>
            <person name="Wilson R.K."/>
        </authorList>
    </citation>
    <scope>NUCLEOTIDE SEQUENCE [LARGE SCALE GENOMIC DNA]</scope>
    <source>
        <strain evidence="2">ATCC BAA-613 / DSM 15670 / CCUG 46953 / JCM 12243 / WAL 16351</strain>
    </source>
</reference>
<sequence length="44" mass="5271">MLIFSVYFYILWLIKKSLLTDVSIPSQRFVLIIYIKGTIIFFLL</sequence>
<dbReference type="AlphaFoldDB" id="A8RLW0"/>
<accession>A8RLW0</accession>